<dbReference type="AlphaFoldDB" id="A0A835K984"/>
<comment type="caution">
    <text evidence="3">The sequence shown here is derived from an EMBL/GenBank/DDBJ whole genome shotgun (WGS) entry which is preliminary data.</text>
</comment>
<dbReference type="OrthoDB" id="331341at2759"/>
<accession>A0A835K984</accession>
<evidence type="ECO:0000256" key="1">
    <source>
        <dbReference type="SAM" id="MobiDB-lite"/>
    </source>
</evidence>
<reference evidence="3 4" key="1">
    <citation type="submission" date="2020-10" db="EMBL/GenBank/DDBJ databases">
        <title>Plant Genome Project.</title>
        <authorList>
            <person name="Zhang R.-G."/>
        </authorList>
    </citation>
    <scope>NUCLEOTIDE SEQUENCE [LARGE SCALE GENOMIC DNA]</scope>
    <source>
        <strain evidence="3">FAFU-HL-1</strain>
        <tissue evidence="3">Leaf</tissue>
    </source>
</reference>
<dbReference type="InterPro" id="IPR041591">
    <property type="entry name" value="OCRE"/>
</dbReference>
<feature type="domain" description="OCRE" evidence="2">
    <location>
        <begin position="345"/>
        <end position="393"/>
    </location>
</feature>
<dbReference type="GO" id="GO:0005682">
    <property type="term" value="C:U5 snRNP"/>
    <property type="evidence" value="ECO:0007669"/>
    <property type="project" value="InterPro"/>
</dbReference>
<name>A0A835K984_9ROSI</name>
<feature type="compositionally biased region" description="Basic residues" evidence="1">
    <location>
        <begin position="21"/>
        <end position="33"/>
    </location>
</feature>
<dbReference type="Pfam" id="PF17780">
    <property type="entry name" value="OCRE"/>
    <property type="match status" value="1"/>
</dbReference>
<organism evidence="3 4">
    <name type="scientific">Salix dunnii</name>
    <dbReference type="NCBI Taxonomy" id="1413687"/>
    <lineage>
        <taxon>Eukaryota</taxon>
        <taxon>Viridiplantae</taxon>
        <taxon>Streptophyta</taxon>
        <taxon>Embryophyta</taxon>
        <taxon>Tracheophyta</taxon>
        <taxon>Spermatophyta</taxon>
        <taxon>Magnoliopsida</taxon>
        <taxon>eudicotyledons</taxon>
        <taxon>Gunneridae</taxon>
        <taxon>Pentapetalae</taxon>
        <taxon>rosids</taxon>
        <taxon>fabids</taxon>
        <taxon>Malpighiales</taxon>
        <taxon>Salicaceae</taxon>
        <taxon>Saliceae</taxon>
        <taxon>Salix</taxon>
    </lineage>
</organism>
<dbReference type="Proteomes" id="UP000657918">
    <property type="component" value="Unassembled WGS sequence"/>
</dbReference>
<evidence type="ECO:0000313" key="3">
    <source>
        <dbReference type="EMBL" id="KAF9685059.1"/>
    </source>
</evidence>
<feature type="region of interest" description="Disordered" evidence="1">
    <location>
        <begin position="1"/>
        <end position="58"/>
    </location>
</feature>
<dbReference type="InterPro" id="IPR039905">
    <property type="entry name" value="CD2BP2/Lin1"/>
</dbReference>
<evidence type="ECO:0000313" key="4">
    <source>
        <dbReference type="Proteomes" id="UP000657918"/>
    </source>
</evidence>
<keyword evidence="4" id="KW-1185">Reference proteome</keyword>
<feature type="compositionally biased region" description="Basic and acidic residues" evidence="1">
    <location>
        <begin position="34"/>
        <end position="58"/>
    </location>
</feature>
<protein>
    <recommendedName>
        <fullName evidence="2">OCRE domain-containing protein</fullName>
    </recommendedName>
</protein>
<gene>
    <name evidence="3" type="ORF">SADUNF_Sadunf03G0014900</name>
</gene>
<dbReference type="PANTHER" id="PTHR13138:SF3">
    <property type="entry name" value="CD2 ANTIGEN CYTOPLASMIC TAIL-BINDING PROTEIN 2"/>
    <property type="match status" value="1"/>
</dbReference>
<proteinExistence type="predicted"/>
<evidence type="ECO:0000259" key="2">
    <source>
        <dbReference type="Pfam" id="PF17780"/>
    </source>
</evidence>
<sequence>MEGKRKRPFLEEIDDDDKSNKQKKVRFPKGKKVKSGDERVERGKAEDEGPSDLKDPRLAAKERAMLRNLITAEGLSGDINDYSAAEVAYEENENFVEDGIQIEPFNLEKEREEGYFDAEGNFVEYINENEIKDAWLDSVQVDERYAGKTSVASIKEDDDKDDGRDLSSEEIGMMKSRIANLLEPGETVLQALRRLKGRSNKSKEKMSTETQRLFDQLTEDANKLLDHGEYNVYHDKREVFKREAGYERLALARGKVASINEGLEDSGYGMEKGLSSGLTGPGTASSALSDVNVGPSIPSVSTAEVSGHDGDAYDMFGDDEDNATAIASQSSSNGHNAISGAESLQNDYVYDETSGYYYSSSLGYYYDPSTGLFCQATSGQWYSYNEETGAYKEIQESGCSVATRVGCSRFLIHLLSRYPLCCLEAAFFWCPVHSCWLILLEVQIRDTAACRELTVSILLAAYKDCTSLLDPVFTLSSSATWQQPESSQASLG</sequence>
<dbReference type="EMBL" id="JADGMS010000003">
    <property type="protein sequence ID" value="KAF9685059.1"/>
    <property type="molecule type" value="Genomic_DNA"/>
</dbReference>
<dbReference type="PANTHER" id="PTHR13138">
    <property type="entry name" value="PROTEIN LIN1"/>
    <property type="match status" value="1"/>
</dbReference>